<feature type="transmembrane region" description="Helical" evidence="10">
    <location>
        <begin position="146"/>
        <end position="172"/>
    </location>
</feature>
<sequence length="309" mass="33024">MSTPAGAAAHSMPAGESSLPSASAAPLCTSCAYPVPHVYTTYSSRSNIRLSVCPRCNSFVDPLIEAPPLLLVLDLVLLKPRVFLHLLYNRGSPPLDARDASTLPPTHKSDGYDRAAGLRADLLRLGAATLAADVAVRFADRPMLSILRLALVAAIELAAQLFTSTAAALVILRLHGWYPPTSKGVGDGRRDGFLPILVPLVLLYTALLPLVLRLVLRIWYMPTFTEPALSFTGLLTAHVPGIAAEFENLAHAWGHTDRVWAGTRLLGGMSAGFGLRVLLPTRPWETVSIVLAGWTVALGAARLCEMIGL</sequence>
<keyword evidence="6 10" id="KW-1133">Transmembrane helix</keyword>
<dbReference type="RefSeq" id="XP_018277490.1">
    <property type="nucleotide sequence ID" value="XM_018423679.1"/>
</dbReference>
<gene>
    <name evidence="11" type="ORF">CC85DRAFT_286929</name>
</gene>
<comment type="function">
    <text evidence="10">Regulates also the sphingolipid metabolism.</text>
</comment>
<evidence type="ECO:0000256" key="7">
    <source>
        <dbReference type="ARBA" id="ARBA00023055"/>
    </source>
</evidence>
<protein>
    <recommendedName>
        <fullName evidence="10">Protein ARV</fullName>
    </recommendedName>
</protein>
<evidence type="ECO:0000256" key="9">
    <source>
        <dbReference type="ARBA" id="ARBA00023136"/>
    </source>
</evidence>
<dbReference type="GO" id="GO:0032366">
    <property type="term" value="P:intracellular sterol transport"/>
    <property type="evidence" value="ECO:0007669"/>
    <property type="project" value="UniProtKB-UniRule"/>
</dbReference>
<dbReference type="Proteomes" id="UP000053611">
    <property type="component" value="Unassembled WGS sequence"/>
</dbReference>
<keyword evidence="9 10" id="KW-0472">Membrane</keyword>
<dbReference type="OrthoDB" id="2192830at2759"/>
<keyword evidence="10" id="KW-0333">Golgi apparatus</keyword>
<reference evidence="11 12" key="1">
    <citation type="submission" date="2015-03" db="EMBL/GenBank/DDBJ databases">
        <title>Genomics and transcriptomics of the oil-accumulating basidiomycete yeast T. oleaginosus allow insights into substrate utilization and the diverse evolutionary trajectories of mating systems in fungi.</title>
        <authorList>
            <consortium name="DOE Joint Genome Institute"/>
            <person name="Kourist R."/>
            <person name="Kracht O."/>
            <person name="Bracharz F."/>
            <person name="Lipzen A."/>
            <person name="Nolan M."/>
            <person name="Ohm R."/>
            <person name="Grigoriev I."/>
            <person name="Sun S."/>
            <person name="Heitman J."/>
            <person name="Bruck T."/>
            <person name="Nowrousian M."/>
        </authorList>
    </citation>
    <scope>NUCLEOTIDE SEQUENCE [LARGE SCALE GENOMIC DNA]</scope>
    <source>
        <strain evidence="11 12">IBC0246</strain>
    </source>
</reference>
<evidence type="ECO:0000313" key="12">
    <source>
        <dbReference type="Proteomes" id="UP000053611"/>
    </source>
</evidence>
<dbReference type="AlphaFoldDB" id="A0A0J1B083"/>
<keyword evidence="7 10" id="KW-0445">Lipid transport</keyword>
<dbReference type="GO" id="GO:0097036">
    <property type="term" value="P:regulation of plasma membrane sterol distribution"/>
    <property type="evidence" value="ECO:0007669"/>
    <property type="project" value="UniProtKB-UniRule"/>
</dbReference>
<keyword evidence="4 10" id="KW-0812">Transmembrane</keyword>
<dbReference type="GO" id="GO:0000139">
    <property type="term" value="C:Golgi membrane"/>
    <property type="evidence" value="ECO:0007669"/>
    <property type="project" value="UniProtKB-SubCell"/>
</dbReference>
<evidence type="ECO:0000256" key="2">
    <source>
        <dbReference type="ARBA" id="ARBA00009187"/>
    </source>
</evidence>
<dbReference type="Pfam" id="PF04161">
    <property type="entry name" value="Arv1"/>
    <property type="match status" value="1"/>
</dbReference>
<proteinExistence type="inferred from homology"/>
<comment type="similarity">
    <text evidence="2 10">Belongs to the ARV1 family.</text>
</comment>
<evidence type="ECO:0000256" key="8">
    <source>
        <dbReference type="ARBA" id="ARBA00023098"/>
    </source>
</evidence>
<dbReference type="GO" id="GO:0006665">
    <property type="term" value="P:sphingolipid metabolic process"/>
    <property type="evidence" value="ECO:0007669"/>
    <property type="project" value="UniProtKB-UniRule"/>
</dbReference>
<dbReference type="InterPro" id="IPR007290">
    <property type="entry name" value="Arv1"/>
</dbReference>
<evidence type="ECO:0000256" key="3">
    <source>
        <dbReference type="ARBA" id="ARBA00022448"/>
    </source>
</evidence>
<dbReference type="STRING" id="879819.A0A0J1B083"/>
<dbReference type="GeneID" id="28984282"/>
<evidence type="ECO:0000256" key="1">
    <source>
        <dbReference type="ARBA" id="ARBA00004477"/>
    </source>
</evidence>
<organism evidence="11 12">
    <name type="scientific">Cutaneotrichosporon oleaginosum</name>
    <dbReference type="NCBI Taxonomy" id="879819"/>
    <lineage>
        <taxon>Eukaryota</taxon>
        <taxon>Fungi</taxon>
        <taxon>Dikarya</taxon>
        <taxon>Basidiomycota</taxon>
        <taxon>Agaricomycotina</taxon>
        <taxon>Tremellomycetes</taxon>
        <taxon>Trichosporonales</taxon>
        <taxon>Trichosporonaceae</taxon>
        <taxon>Cutaneotrichosporon</taxon>
    </lineage>
</organism>
<evidence type="ECO:0000256" key="5">
    <source>
        <dbReference type="ARBA" id="ARBA00022824"/>
    </source>
</evidence>
<comment type="caution">
    <text evidence="10">Lacks conserved residue(s) required for the propagation of feature annotation.</text>
</comment>
<name>A0A0J1B083_9TREE</name>
<dbReference type="GO" id="GO:0016125">
    <property type="term" value="P:sterol metabolic process"/>
    <property type="evidence" value="ECO:0007669"/>
    <property type="project" value="UniProtKB-UniRule"/>
</dbReference>
<feature type="transmembrane region" description="Helical" evidence="10">
    <location>
        <begin position="192"/>
        <end position="216"/>
    </location>
</feature>
<evidence type="ECO:0000256" key="10">
    <source>
        <dbReference type="RuleBase" id="RU368065"/>
    </source>
</evidence>
<dbReference type="PANTHER" id="PTHR14467">
    <property type="entry name" value="ARV1"/>
    <property type="match status" value="1"/>
</dbReference>
<dbReference type="EMBL" id="KQ087225">
    <property type="protein sequence ID" value="KLT40999.1"/>
    <property type="molecule type" value="Genomic_DNA"/>
</dbReference>
<dbReference type="GO" id="GO:0032541">
    <property type="term" value="C:cortical endoplasmic reticulum"/>
    <property type="evidence" value="ECO:0007669"/>
    <property type="project" value="TreeGrafter"/>
</dbReference>
<comment type="function">
    <text evidence="10">Mediator of sterol homeostasis involved in sterol uptake, trafficking and distribution into membranes.</text>
</comment>
<evidence type="ECO:0000256" key="4">
    <source>
        <dbReference type="ARBA" id="ARBA00022692"/>
    </source>
</evidence>
<evidence type="ECO:0000256" key="6">
    <source>
        <dbReference type="ARBA" id="ARBA00022989"/>
    </source>
</evidence>
<keyword evidence="5 10" id="KW-0256">Endoplasmic reticulum</keyword>
<dbReference type="GO" id="GO:0005789">
    <property type="term" value="C:endoplasmic reticulum membrane"/>
    <property type="evidence" value="ECO:0007669"/>
    <property type="project" value="UniProtKB-SubCell"/>
</dbReference>
<comment type="subcellular location">
    <subcellularLocation>
        <location evidence="1 10">Endoplasmic reticulum membrane</location>
        <topology evidence="1 10">Multi-pass membrane protein</topology>
    </subcellularLocation>
    <subcellularLocation>
        <location evidence="10">Golgi apparatus membrane</location>
        <topology evidence="10">Multi-pass membrane protein</topology>
    </subcellularLocation>
</comment>
<keyword evidence="10" id="KW-0746">Sphingolipid metabolism</keyword>
<accession>A0A0J1B083</accession>
<dbReference type="PANTHER" id="PTHR14467:SF0">
    <property type="entry name" value="PROTEIN ARV1"/>
    <property type="match status" value="1"/>
</dbReference>
<keyword evidence="8 10" id="KW-0443">Lipid metabolism</keyword>
<keyword evidence="12" id="KW-1185">Reference proteome</keyword>
<keyword evidence="3 10" id="KW-0813">Transport</keyword>
<evidence type="ECO:0000313" key="11">
    <source>
        <dbReference type="EMBL" id="KLT40999.1"/>
    </source>
</evidence>